<evidence type="ECO:0000313" key="3">
    <source>
        <dbReference type="Proteomes" id="UP000002051"/>
    </source>
</evidence>
<proteinExistence type="predicted"/>
<gene>
    <name evidence="1" type="ordered locus">MTR_2g073130</name>
</gene>
<evidence type="ECO:0000313" key="1">
    <source>
        <dbReference type="EMBL" id="KEH38540.1"/>
    </source>
</evidence>
<dbReference type="Proteomes" id="UP000002051">
    <property type="component" value="Chromosome 2"/>
</dbReference>
<dbReference type="EnsemblPlants" id="KEH38540">
    <property type="protein sequence ID" value="KEH38540"/>
    <property type="gene ID" value="MTR_2g073130"/>
</dbReference>
<reference evidence="2" key="3">
    <citation type="submission" date="2015-04" db="UniProtKB">
        <authorList>
            <consortium name="EnsemblPlants"/>
        </authorList>
    </citation>
    <scope>IDENTIFICATION</scope>
    <source>
        <strain evidence="2">cv. Jemalong A17</strain>
    </source>
</reference>
<organism evidence="1 3">
    <name type="scientific">Medicago truncatula</name>
    <name type="common">Barrel medic</name>
    <name type="synonym">Medicago tribuloides</name>
    <dbReference type="NCBI Taxonomy" id="3880"/>
    <lineage>
        <taxon>Eukaryota</taxon>
        <taxon>Viridiplantae</taxon>
        <taxon>Streptophyta</taxon>
        <taxon>Embryophyta</taxon>
        <taxon>Tracheophyta</taxon>
        <taxon>Spermatophyta</taxon>
        <taxon>Magnoliopsida</taxon>
        <taxon>eudicotyledons</taxon>
        <taxon>Gunneridae</taxon>
        <taxon>Pentapetalae</taxon>
        <taxon>rosids</taxon>
        <taxon>fabids</taxon>
        <taxon>Fabales</taxon>
        <taxon>Fabaceae</taxon>
        <taxon>Papilionoideae</taxon>
        <taxon>50 kb inversion clade</taxon>
        <taxon>NPAAA clade</taxon>
        <taxon>Hologalegina</taxon>
        <taxon>IRL clade</taxon>
        <taxon>Trifolieae</taxon>
        <taxon>Medicago</taxon>
    </lineage>
</organism>
<accession>A0A072VK60</accession>
<dbReference type="EMBL" id="CM001218">
    <property type="protein sequence ID" value="KEH38540.1"/>
    <property type="molecule type" value="Genomic_DNA"/>
</dbReference>
<sequence length="76" mass="8053">MKAVLDVTSGISIVLKLGPVIDSSRPLPIRCGSGTNQAEAGGHVTPEAVKGGEWFSSWQLLGKIESHQNERDPEAV</sequence>
<name>A0A072VK60_MEDTR</name>
<evidence type="ECO:0000313" key="2">
    <source>
        <dbReference type="EnsemblPlants" id="KEH38540"/>
    </source>
</evidence>
<reference evidence="1 3" key="1">
    <citation type="journal article" date="2011" name="Nature">
        <title>The Medicago genome provides insight into the evolution of rhizobial symbioses.</title>
        <authorList>
            <person name="Young N.D."/>
            <person name="Debelle F."/>
            <person name="Oldroyd G.E."/>
            <person name="Geurts R."/>
            <person name="Cannon S.B."/>
            <person name="Udvardi M.K."/>
            <person name="Benedito V.A."/>
            <person name="Mayer K.F."/>
            <person name="Gouzy J."/>
            <person name="Schoof H."/>
            <person name="Van de Peer Y."/>
            <person name="Proost S."/>
            <person name="Cook D.R."/>
            <person name="Meyers B.C."/>
            <person name="Spannagl M."/>
            <person name="Cheung F."/>
            <person name="De Mita S."/>
            <person name="Krishnakumar V."/>
            <person name="Gundlach H."/>
            <person name="Zhou S."/>
            <person name="Mudge J."/>
            <person name="Bharti A.K."/>
            <person name="Murray J.D."/>
            <person name="Naoumkina M.A."/>
            <person name="Rosen B."/>
            <person name="Silverstein K.A."/>
            <person name="Tang H."/>
            <person name="Rombauts S."/>
            <person name="Zhao P.X."/>
            <person name="Zhou P."/>
            <person name="Barbe V."/>
            <person name="Bardou P."/>
            <person name="Bechner M."/>
            <person name="Bellec A."/>
            <person name="Berger A."/>
            <person name="Berges H."/>
            <person name="Bidwell S."/>
            <person name="Bisseling T."/>
            <person name="Choisne N."/>
            <person name="Couloux A."/>
            <person name="Denny R."/>
            <person name="Deshpande S."/>
            <person name="Dai X."/>
            <person name="Doyle J.J."/>
            <person name="Dudez A.M."/>
            <person name="Farmer A.D."/>
            <person name="Fouteau S."/>
            <person name="Franken C."/>
            <person name="Gibelin C."/>
            <person name="Gish J."/>
            <person name="Goldstein S."/>
            <person name="Gonzalez A.J."/>
            <person name="Green P.J."/>
            <person name="Hallab A."/>
            <person name="Hartog M."/>
            <person name="Hua A."/>
            <person name="Humphray S.J."/>
            <person name="Jeong D.H."/>
            <person name="Jing Y."/>
            <person name="Jocker A."/>
            <person name="Kenton S.M."/>
            <person name="Kim D.J."/>
            <person name="Klee K."/>
            <person name="Lai H."/>
            <person name="Lang C."/>
            <person name="Lin S."/>
            <person name="Macmil S.L."/>
            <person name="Magdelenat G."/>
            <person name="Matthews L."/>
            <person name="McCorrison J."/>
            <person name="Monaghan E.L."/>
            <person name="Mun J.H."/>
            <person name="Najar F.Z."/>
            <person name="Nicholson C."/>
            <person name="Noirot C."/>
            <person name="O'Bleness M."/>
            <person name="Paule C.R."/>
            <person name="Poulain J."/>
            <person name="Prion F."/>
            <person name="Qin B."/>
            <person name="Qu C."/>
            <person name="Retzel E.F."/>
            <person name="Riddle C."/>
            <person name="Sallet E."/>
            <person name="Samain S."/>
            <person name="Samson N."/>
            <person name="Sanders I."/>
            <person name="Saurat O."/>
            <person name="Scarpelli C."/>
            <person name="Schiex T."/>
            <person name="Segurens B."/>
            <person name="Severin A.J."/>
            <person name="Sherrier D.J."/>
            <person name="Shi R."/>
            <person name="Sims S."/>
            <person name="Singer S.R."/>
            <person name="Sinharoy S."/>
            <person name="Sterck L."/>
            <person name="Viollet A."/>
            <person name="Wang B.B."/>
            <person name="Wang K."/>
            <person name="Wang M."/>
            <person name="Wang X."/>
            <person name="Warfsmann J."/>
            <person name="Weissenbach J."/>
            <person name="White D.D."/>
            <person name="White J.D."/>
            <person name="Wiley G.B."/>
            <person name="Wincker P."/>
            <person name="Xing Y."/>
            <person name="Yang L."/>
            <person name="Yao Z."/>
            <person name="Ying F."/>
            <person name="Zhai J."/>
            <person name="Zhou L."/>
            <person name="Zuber A."/>
            <person name="Denarie J."/>
            <person name="Dixon R.A."/>
            <person name="May G.D."/>
            <person name="Schwartz D.C."/>
            <person name="Rogers J."/>
            <person name="Quetier F."/>
            <person name="Town C.D."/>
            <person name="Roe B.A."/>
        </authorList>
    </citation>
    <scope>NUCLEOTIDE SEQUENCE [LARGE SCALE GENOMIC DNA]</scope>
    <source>
        <strain evidence="1">A17</strain>
        <strain evidence="2 3">cv. Jemalong A17</strain>
    </source>
</reference>
<dbReference type="AlphaFoldDB" id="A0A072VK60"/>
<dbReference type="HOGENOM" id="CLU_2658176_0_0_1"/>
<reference evidence="1 3" key="2">
    <citation type="journal article" date="2014" name="BMC Genomics">
        <title>An improved genome release (version Mt4.0) for the model legume Medicago truncatula.</title>
        <authorList>
            <person name="Tang H."/>
            <person name="Krishnakumar V."/>
            <person name="Bidwell S."/>
            <person name="Rosen B."/>
            <person name="Chan A."/>
            <person name="Zhou S."/>
            <person name="Gentzbittel L."/>
            <person name="Childs K.L."/>
            <person name="Yandell M."/>
            <person name="Gundlach H."/>
            <person name="Mayer K.F."/>
            <person name="Schwartz D.C."/>
            <person name="Town C.D."/>
        </authorList>
    </citation>
    <scope>GENOME REANNOTATION</scope>
    <source>
        <strain evidence="1">A17</strain>
        <strain evidence="2 3">cv. Jemalong A17</strain>
    </source>
</reference>
<keyword evidence="3" id="KW-1185">Reference proteome</keyword>
<protein>
    <submittedName>
        <fullName evidence="1 2">Uncharacterized protein</fullName>
    </submittedName>
</protein>